<dbReference type="EMBL" id="RDFA01000002">
    <property type="protein sequence ID" value="RXK50519.1"/>
    <property type="molecule type" value="Genomic_DNA"/>
</dbReference>
<evidence type="ECO:0000259" key="2">
    <source>
        <dbReference type="Pfam" id="PF23375"/>
    </source>
</evidence>
<proteinExistence type="predicted"/>
<feature type="domain" description="DUF7096" evidence="3">
    <location>
        <begin position="1"/>
        <end position="213"/>
    </location>
</feature>
<dbReference type="InterPro" id="IPR056397">
    <property type="entry name" value="Fn3_arc"/>
</dbReference>
<feature type="domain" description="Fibronectin-III type-like" evidence="1">
    <location>
        <begin position="334"/>
        <end position="408"/>
    </location>
</feature>
<evidence type="ECO:0000313" key="4">
    <source>
        <dbReference type="EMBL" id="RXK50519.1"/>
    </source>
</evidence>
<sequence length="418" mass="45055">MRYSLPVLMVVLVVTATVTVGTPALSPGTSSPVVDRGAVDAVAPIADAQNASNYLTLPDSGAERSQFGNATLDFGATVAVDSANLQESLSTQTAIESFRTAPNTSAKTTALQRAAAVLENRTSALFQRQQRSIRQFNDGRISTELLFRRLAETDARARAISSSAVEIQRTAENTGGYVIPFDLSSRFNNVEQRTTLLYTDLRGNIGASLAGTRDSRRYLVSASNNAFVVAGGTQGQFVRETYIDSQFQRGGSDRFNGDLGDAIEYVYDLYPWAEANQRPPYSDIDTVVGSLYQVTINHKHGRLLTYLDGSNGEIFFEIQENRLSTLPTTETATAENESADLSVRANLTYPTGPMELAVRNTAADTPADARISVDGQFVGRTGSDGRLWTVQSEATTQIEAVAGDDRVSFTVTNVAAGR</sequence>
<keyword evidence="5" id="KW-1185">Reference proteome</keyword>
<dbReference type="Pfam" id="PF23375">
    <property type="entry name" value="DUF7094"/>
    <property type="match status" value="1"/>
</dbReference>
<evidence type="ECO:0000259" key="1">
    <source>
        <dbReference type="Pfam" id="PF23374"/>
    </source>
</evidence>
<comment type="caution">
    <text evidence="4">The sequence shown here is derived from an EMBL/GenBank/DDBJ whole genome shotgun (WGS) entry which is preliminary data.</text>
</comment>
<accession>A0A498KYT0</accession>
<name>A0A498KYT0_9EURY</name>
<protein>
    <submittedName>
        <fullName evidence="4">Uncharacterized protein</fullName>
    </submittedName>
</protein>
<dbReference type="RefSeq" id="WP_129068479.1">
    <property type="nucleotide sequence ID" value="NZ_RDFA01000002.1"/>
</dbReference>
<dbReference type="AlphaFoldDB" id="A0A498KYT0"/>
<evidence type="ECO:0000313" key="5">
    <source>
        <dbReference type="Proteomes" id="UP000289691"/>
    </source>
</evidence>
<reference evidence="4 5" key="1">
    <citation type="submission" date="2019-01" db="EMBL/GenBank/DDBJ databases">
        <title>Halorientalis sp. F13-25 a new haloarchaeum isolated from hypersaline water.</title>
        <authorList>
            <person name="Ana D.-V."/>
            <person name="Cristina S.-P."/>
            <person name="Antonio V."/>
        </authorList>
    </citation>
    <scope>NUCLEOTIDE SEQUENCE [LARGE SCALE GENOMIC DNA]</scope>
    <source>
        <strain evidence="4 5">F13-25</strain>
    </source>
</reference>
<gene>
    <name evidence="4" type="ORF">EAF64_08205</name>
</gene>
<organism evidence="4 5">
    <name type="scientific">Halorientalis pallida</name>
    <dbReference type="NCBI Taxonomy" id="2479928"/>
    <lineage>
        <taxon>Archaea</taxon>
        <taxon>Methanobacteriati</taxon>
        <taxon>Methanobacteriota</taxon>
        <taxon>Stenosarchaea group</taxon>
        <taxon>Halobacteria</taxon>
        <taxon>Halobacteriales</taxon>
        <taxon>Haloarculaceae</taxon>
        <taxon>Halorientalis</taxon>
    </lineage>
</organism>
<dbReference type="InterPro" id="IPR055522">
    <property type="entry name" value="DUF7096"/>
</dbReference>
<dbReference type="Proteomes" id="UP000289691">
    <property type="component" value="Unassembled WGS sequence"/>
</dbReference>
<feature type="domain" description="DUF7094" evidence="2">
    <location>
        <begin position="219"/>
        <end position="327"/>
    </location>
</feature>
<evidence type="ECO:0000259" key="3">
    <source>
        <dbReference type="Pfam" id="PF23379"/>
    </source>
</evidence>
<dbReference type="InterPro" id="IPR055520">
    <property type="entry name" value="DUF7094"/>
</dbReference>
<dbReference type="Pfam" id="PF23379">
    <property type="entry name" value="DUF7096"/>
    <property type="match status" value="1"/>
</dbReference>
<dbReference type="OrthoDB" id="201701at2157"/>
<dbReference type="Pfam" id="PF23374">
    <property type="entry name" value="Fn3_arc"/>
    <property type="match status" value="1"/>
</dbReference>